<comment type="caution">
    <text evidence="6">The sequence shown here is derived from an EMBL/GenBank/DDBJ whole genome shotgun (WGS) entry which is preliminary data.</text>
</comment>
<sequence length="373" mass="41183">MGSLKSDLQVNGGLDPGPEMVQDMVEHGLMEVPLAFIRPPHERALLQRRIETPRLPFPVIDMAMLGVDRQSKKTVEDQTIRACEEWGFFRVVNHGVSETLMDAAMDVAKGFYALSAADKAEFRVREGGGVGYGRYFESAGAPKDWVDRLVLITVNKDANEEPYDIVLDKPPGSHQVLTRYGDAIHELARKILAILSEGLGQSPDFLCNQFAGEAAPLRTSLNFYPPCPHPELVMGCSGHTDVSSLTILQQAAESGLQVLKDELWVPVPPIPHSFVVNIGDMLQMISNNRFKSAHHQAVALPAGCFSIANFFQPKRDTLVQPAAELCSRFKPPVFRSVRFSEYLTDTLQIELTTRGVDRMKLTLAVDSSPTVEA</sequence>
<evidence type="ECO:0000313" key="7">
    <source>
        <dbReference type="Proteomes" id="UP000822688"/>
    </source>
</evidence>
<protein>
    <recommendedName>
        <fullName evidence="5">Fe2OG dioxygenase domain-containing protein</fullName>
    </recommendedName>
</protein>
<dbReference type="InterPro" id="IPR005123">
    <property type="entry name" value="Oxoglu/Fe-dep_dioxygenase_dom"/>
</dbReference>
<dbReference type="GO" id="GO:0046872">
    <property type="term" value="F:metal ion binding"/>
    <property type="evidence" value="ECO:0007669"/>
    <property type="project" value="UniProtKB-KW"/>
</dbReference>
<dbReference type="SUPFAM" id="SSF51197">
    <property type="entry name" value="Clavaminate synthase-like"/>
    <property type="match status" value="1"/>
</dbReference>
<dbReference type="InterPro" id="IPR050295">
    <property type="entry name" value="Plant_2OG-oxidoreductases"/>
</dbReference>
<gene>
    <name evidence="6" type="ORF">KC19_8G156900</name>
</gene>
<dbReference type="InterPro" id="IPR044861">
    <property type="entry name" value="IPNS-like_FE2OG_OXY"/>
</dbReference>
<evidence type="ECO:0000259" key="5">
    <source>
        <dbReference type="PROSITE" id="PS51471"/>
    </source>
</evidence>
<comment type="similarity">
    <text evidence="1 4">Belongs to the iron/ascorbate-dependent oxidoreductase family.</text>
</comment>
<dbReference type="InterPro" id="IPR027443">
    <property type="entry name" value="IPNS-like_sf"/>
</dbReference>
<evidence type="ECO:0000256" key="3">
    <source>
        <dbReference type="ARBA" id="ARBA00023004"/>
    </source>
</evidence>
<dbReference type="GO" id="GO:0016491">
    <property type="term" value="F:oxidoreductase activity"/>
    <property type="evidence" value="ECO:0007669"/>
    <property type="project" value="UniProtKB-KW"/>
</dbReference>
<dbReference type="Pfam" id="PF14226">
    <property type="entry name" value="DIOX_N"/>
    <property type="match status" value="1"/>
</dbReference>
<keyword evidence="4" id="KW-0560">Oxidoreductase</keyword>
<dbReference type="PANTHER" id="PTHR47991">
    <property type="entry name" value="OXOGLUTARATE/IRON-DEPENDENT DIOXYGENASE"/>
    <property type="match status" value="1"/>
</dbReference>
<dbReference type="Proteomes" id="UP000822688">
    <property type="component" value="Chromosome 8"/>
</dbReference>
<evidence type="ECO:0000256" key="1">
    <source>
        <dbReference type="ARBA" id="ARBA00008056"/>
    </source>
</evidence>
<keyword evidence="7" id="KW-1185">Reference proteome</keyword>
<dbReference type="Gene3D" id="2.60.120.330">
    <property type="entry name" value="B-lactam Antibiotic, Isopenicillin N Synthase, Chain"/>
    <property type="match status" value="1"/>
</dbReference>
<dbReference type="Pfam" id="PF03171">
    <property type="entry name" value="2OG-FeII_Oxy"/>
    <property type="match status" value="1"/>
</dbReference>
<dbReference type="EMBL" id="CM026429">
    <property type="protein sequence ID" value="KAG0565022.1"/>
    <property type="molecule type" value="Genomic_DNA"/>
</dbReference>
<evidence type="ECO:0000256" key="4">
    <source>
        <dbReference type="RuleBase" id="RU003682"/>
    </source>
</evidence>
<evidence type="ECO:0000256" key="2">
    <source>
        <dbReference type="ARBA" id="ARBA00022723"/>
    </source>
</evidence>
<name>A0A8T0H7H2_CERPU</name>
<accession>A0A8T0H7H2</accession>
<proteinExistence type="inferred from homology"/>
<dbReference type="InterPro" id="IPR026992">
    <property type="entry name" value="DIOX_N"/>
</dbReference>
<dbReference type="PRINTS" id="PR00682">
    <property type="entry name" value="IPNSYNTHASE"/>
</dbReference>
<reference evidence="6" key="1">
    <citation type="submission" date="2020-06" db="EMBL/GenBank/DDBJ databases">
        <title>WGS assembly of Ceratodon purpureus strain R40.</title>
        <authorList>
            <person name="Carey S.B."/>
            <person name="Jenkins J."/>
            <person name="Shu S."/>
            <person name="Lovell J.T."/>
            <person name="Sreedasyam A."/>
            <person name="Maumus F."/>
            <person name="Tiley G.P."/>
            <person name="Fernandez-Pozo N."/>
            <person name="Barry K."/>
            <person name="Chen C."/>
            <person name="Wang M."/>
            <person name="Lipzen A."/>
            <person name="Daum C."/>
            <person name="Saski C.A."/>
            <person name="Payton A.C."/>
            <person name="Mcbreen J.C."/>
            <person name="Conrad R.E."/>
            <person name="Kollar L.M."/>
            <person name="Olsson S."/>
            <person name="Huttunen S."/>
            <person name="Landis J.B."/>
            <person name="Wickett N.J."/>
            <person name="Johnson M.G."/>
            <person name="Rensing S.A."/>
            <person name="Grimwood J."/>
            <person name="Schmutz J."/>
            <person name="Mcdaniel S.F."/>
        </authorList>
    </citation>
    <scope>NUCLEOTIDE SEQUENCE</scope>
    <source>
        <strain evidence="6">R40</strain>
    </source>
</reference>
<keyword evidence="3 4" id="KW-0408">Iron</keyword>
<feature type="domain" description="Fe2OG dioxygenase" evidence="5">
    <location>
        <begin position="213"/>
        <end position="313"/>
    </location>
</feature>
<evidence type="ECO:0000313" key="6">
    <source>
        <dbReference type="EMBL" id="KAG0565022.1"/>
    </source>
</evidence>
<dbReference type="AlphaFoldDB" id="A0A8T0H7H2"/>
<organism evidence="6 7">
    <name type="scientific">Ceratodon purpureus</name>
    <name type="common">Fire moss</name>
    <name type="synonym">Dicranum purpureum</name>
    <dbReference type="NCBI Taxonomy" id="3225"/>
    <lineage>
        <taxon>Eukaryota</taxon>
        <taxon>Viridiplantae</taxon>
        <taxon>Streptophyta</taxon>
        <taxon>Embryophyta</taxon>
        <taxon>Bryophyta</taxon>
        <taxon>Bryophytina</taxon>
        <taxon>Bryopsida</taxon>
        <taxon>Dicranidae</taxon>
        <taxon>Pseudoditrichales</taxon>
        <taxon>Ditrichaceae</taxon>
        <taxon>Ceratodon</taxon>
    </lineage>
</organism>
<dbReference type="PROSITE" id="PS51471">
    <property type="entry name" value="FE2OG_OXY"/>
    <property type="match status" value="1"/>
</dbReference>
<keyword evidence="2 4" id="KW-0479">Metal-binding</keyword>